<protein>
    <recommendedName>
        <fullName evidence="6">Ig-like domain-containing protein</fullName>
    </recommendedName>
</protein>
<proteinExistence type="predicted"/>
<dbReference type="EMBL" id="AAPE02053599">
    <property type="status" value="NOT_ANNOTATED_CDS"/>
    <property type="molecule type" value="Genomic_DNA"/>
</dbReference>
<reference evidence="7" key="3">
    <citation type="submission" date="2025-09" db="UniProtKB">
        <authorList>
            <consortium name="Ensembl"/>
        </authorList>
    </citation>
    <scope>IDENTIFICATION</scope>
</reference>
<reference evidence="7" key="2">
    <citation type="submission" date="2025-08" db="UniProtKB">
        <authorList>
            <consortium name="Ensembl"/>
        </authorList>
    </citation>
    <scope>IDENTIFICATION</scope>
</reference>
<feature type="transmembrane region" description="Helical" evidence="5">
    <location>
        <begin position="175"/>
        <end position="198"/>
    </location>
</feature>
<dbReference type="InterPro" id="IPR007110">
    <property type="entry name" value="Ig-like_dom"/>
</dbReference>
<dbReference type="EMBL" id="AAPE02053600">
    <property type="status" value="NOT_ANNOTATED_CDS"/>
    <property type="molecule type" value="Genomic_DNA"/>
</dbReference>
<keyword evidence="5" id="KW-1133">Transmembrane helix</keyword>
<dbReference type="GeneTree" id="ENSGT00940000162693"/>
<keyword evidence="8" id="KW-1185">Reference proteome</keyword>
<feature type="compositionally biased region" description="Basic and acidic residues" evidence="4">
    <location>
        <begin position="206"/>
        <end position="220"/>
    </location>
</feature>
<feature type="compositionally biased region" description="Polar residues" evidence="4">
    <location>
        <begin position="262"/>
        <end position="272"/>
    </location>
</feature>
<accession>G1QCL2</accession>
<evidence type="ECO:0000256" key="2">
    <source>
        <dbReference type="ARBA" id="ARBA00023157"/>
    </source>
</evidence>
<evidence type="ECO:0000256" key="4">
    <source>
        <dbReference type="SAM" id="MobiDB-lite"/>
    </source>
</evidence>
<evidence type="ECO:0000259" key="6">
    <source>
        <dbReference type="PROSITE" id="PS50835"/>
    </source>
</evidence>
<dbReference type="PROSITE" id="PS50835">
    <property type="entry name" value="IG_LIKE"/>
    <property type="match status" value="1"/>
</dbReference>
<evidence type="ECO:0000313" key="8">
    <source>
        <dbReference type="Proteomes" id="UP000001074"/>
    </source>
</evidence>
<dbReference type="PANTHER" id="PTHR11738">
    <property type="entry name" value="MHC CLASS I NK CELL RECEPTOR"/>
    <property type="match status" value="1"/>
</dbReference>
<dbReference type="InterPro" id="IPR013783">
    <property type="entry name" value="Ig-like_fold"/>
</dbReference>
<dbReference type="OMA" id="CIYQIES"/>
<dbReference type="PANTHER" id="PTHR11738:SF129">
    <property type="entry name" value="LEUKOCYTE-ASSOCIATED IMMUNOGLOBULIN-LIKE RECEPTOR 1"/>
    <property type="match status" value="1"/>
</dbReference>
<name>G1QCL2_MYOLU</name>
<keyword evidence="5" id="KW-0472">Membrane</keyword>
<reference evidence="7 8" key="1">
    <citation type="journal article" date="2011" name="Nature">
        <title>A high-resolution map of human evolutionary constraint using 29 mammals.</title>
        <authorList>
            <person name="Lindblad-Toh K."/>
            <person name="Garber M."/>
            <person name="Zuk O."/>
            <person name="Lin M.F."/>
            <person name="Parker B.J."/>
            <person name="Washietl S."/>
            <person name="Kheradpour P."/>
            <person name="Ernst J."/>
            <person name="Jordan G."/>
            <person name="Mauceli E."/>
            <person name="Ward L.D."/>
            <person name="Lowe C.B."/>
            <person name="Holloway A.K."/>
            <person name="Clamp M."/>
            <person name="Gnerre S."/>
            <person name="Alfoldi J."/>
            <person name="Beal K."/>
            <person name="Chang J."/>
            <person name="Clawson H."/>
            <person name="Cuff J."/>
            <person name="Di Palma F."/>
            <person name="Fitzgerald S."/>
            <person name="Flicek P."/>
            <person name="Guttman M."/>
            <person name="Hubisz M.J."/>
            <person name="Jaffe D.B."/>
            <person name="Jungreis I."/>
            <person name="Kent W.J."/>
            <person name="Kostka D."/>
            <person name="Lara M."/>
            <person name="Martins A.L."/>
            <person name="Massingham T."/>
            <person name="Moltke I."/>
            <person name="Raney B.J."/>
            <person name="Rasmussen M.D."/>
            <person name="Robinson J."/>
            <person name="Stark A."/>
            <person name="Vilella A.J."/>
            <person name="Wen J."/>
            <person name="Xie X."/>
            <person name="Zody M.C."/>
            <person name="Baldwin J."/>
            <person name="Bloom T."/>
            <person name="Chin C.W."/>
            <person name="Heiman D."/>
            <person name="Nicol R."/>
            <person name="Nusbaum C."/>
            <person name="Young S."/>
            <person name="Wilkinson J."/>
            <person name="Worley K.C."/>
            <person name="Kovar C.L."/>
            <person name="Muzny D.M."/>
            <person name="Gibbs R.A."/>
            <person name="Cree A."/>
            <person name="Dihn H.H."/>
            <person name="Fowler G."/>
            <person name="Jhangiani S."/>
            <person name="Joshi V."/>
            <person name="Lee S."/>
            <person name="Lewis L.R."/>
            <person name="Nazareth L.V."/>
            <person name="Okwuonu G."/>
            <person name="Santibanez J."/>
            <person name="Warren W.C."/>
            <person name="Mardis E.R."/>
            <person name="Weinstock G.M."/>
            <person name="Wilson R.K."/>
            <person name="Delehaunty K."/>
            <person name="Dooling D."/>
            <person name="Fronik C."/>
            <person name="Fulton L."/>
            <person name="Fulton B."/>
            <person name="Graves T."/>
            <person name="Minx P."/>
            <person name="Sodergren E."/>
            <person name="Birney E."/>
            <person name="Margulies E.H."/>
            <person name="Herrero J."/>
            <person name="Green E.D."/>
            <person name="Haussler D."/>
            <person name="Siepel A."/>
            <person name="Goldman N."/>
            <person name="Pollard K.S."/>
            <person name="Pedersen J.S."/>
            <person name="Lander E.S."/>
            <person name="Kellis M."/>
        </authorList>
    </citation>
    <scope>NUCLEOTIDE SEQUENCE [LARGE SCALE GENOMIC DNA]</scope>
</reference>
<keyword evidence="1" id="KW-0732">Signal</keyword>
<dbReference type="FunFam" id="2.60.40.10:FF:000049">
    <property type="entry name" value="Leukocyte immunoglobulin-like receptor subfamily B member 1"/>
    <property type="match status" value="1"/>
</dbReference>
<evidence type="ECO:0000256" key="5">
    <source>
        <dbReference type="SAM" id="Phobius"/>
    </source>
</evidence>
<evidence type="ECO:0000313" key="7">
    <source>
        <dbReference type="Ensembl" id="ENSMLUP00000021445.1"/>
    </source>
</evidence>
<dbReference type="HOGENOM" id="CLU_021100_3_1_1"/>
<dbReference type="STRING" id="59463.ENSMLUP00000021445"/>
<dbReference type="GO" id="GO:0005886">
    <property type="term" value="C:plasma membrane"/>
    <property type="evidence" value="ECO:0007669"/>
    <property type="project" value="TreeGrafter"/>
</dbReference>
<dbReference type="EMBL" id="AAPE02053598">
    <property type="status" value="NOT_ANNOTATED_CDS"/>
    <property type="molecule type" value="Genomic_DNA"/>
</dbReference>
<dbReference type="eggNOG" id="ENOG502TBGD">
    <property type="taxonomic scope" value="Eukaryota"/>
</dbReference>
<keyword evidence="5" id="KW-0812">Transmembrane</keyword>
<dbReference type="SUPFAM" id="SSF48726">
    <property type="entry name" value="Immunoglobulin"/>
    <property type="match status" value="1"/>
</dbReference>
<dbReference type="Gene3D" id="2.60.40.10">
    <property type="entry name" value="Immunoglobulins"/>
    <property type="match status" value="1"/>
</dbReference>
<feature type="region of interest" description="Disordered" evidence="4">
    <location>
        <begin position="206"/>
        <end position="293"/>
    </location>
</feature>
<sequence>THPEPPTLTPEPLTLTLSLPHSALGDLPKPSLRAEPGPVIPRGRPVTFVCQGPAGAKFFRLEKDAGYYYYKDEQSVSPHGSQGTEARIHFSPVSEDTAGNYFCRYFKRYDWENSPIWSERSERLQLQVTEDPTPPSGWWCPALSPGRALWGPGEQASCGHFGSIFPALPGLSSKYVYILVGTSVAVLLCLLLLVLLLVRRRRQRKHESLHSKGGEQRPQERLNPAADITEGTPDEATVCAPPEKNRETPSPSPDAGDAQEVTYASWTQTQPTVGGLFPETQLQSYSHPAHSSH</sequence>
<feature type="domain" description="Ig-like" evidence="6">
    <location>
        <begin position="28"/>
        <end position="104"/>
    </location>
</feature>
<dbReference type="AlphaFoldDB" id="G1QCL2"/>
<dbReference type="InParanoid" id="G1QCL2"/>
<dbReference type="GO" id="GO:0002764">
    <property type="term" value="P:immune response-regulating signaling pathway"/>
    <property type="evidence" value="ECO:0007669"/>
    <property type="project" value="TreeGrafter"/>
</dbReference>
<keyword evidence="3" id="KW-0393">Immunoglobulin domain</keyword>
<dbReference type="InterPro" id="IPR050412">
    <property type="entry name" value="Ig-like_Receptors_ImmuneReg"/>
</dbReference>
<dbReference type="Pfam" id="PF13895">
    <property type="entry name" value="Ig_2"/>
    <property type="match status" value="1"/>
</dbReference>
<keyword evidence="2" id="KW-1015">Disulfide bond</keyword>
<organism evidence="7 8">
    <name type="scientific">Myotis lucifugus</name>
    <name type="common">Little brown bat</name>
    <dbReference type="NCBI Taxonomy" id="59463"/>
    <lineage>
        <taxon>Eukaryota</taxon>
        <taxon>Metazoa</taxon>
        <taxon>Chordata</taxon>
        <taxon>Craniata</taxon>
        <taxon>Vertebrata</taxon>
        <taxon>Euteleostomi</taxon>
        <taxon>Mammalia</taxon>
        <taxon>Eutheria</taxon>
        <taxon>Laurasiatheria</taxon>
        <taxon>Chiroptera</taxon>
        <taxon>Yangochiroptera</taxon>
        <taxon>Vespertilionidae</taxon>
        <taxon>Myotis</taxon>
    </lineage>
</organism>
<dbReference type="FunCoup" id="G1QCL2">
    <property type="interactions" value="138"/>
</dbReference>
<dbReference type="Ensembl" id="ENSMLUT00000015469.2">
    <property type="protein sequence ID" value="ENSMLUP00000021445.1"/>
    <property type="gene ID" value="ENSMLUG00000015468.2"/>
</dbReference>
<evidence type="ECO:0000256" key="1">
    <source>
        <dbReference type="ARBA" id="ARBA00022729"/>
    </source>
</evidence>
<dbReference type="Proteomes" id="UP000001074">
    <property type="component" value="Unassembled WGS sequence"/>
</dbReference>
<dbReference type="InterPro" id="IPR036179">
    <property type="entry name" value="Ig-like_dom_sf"/>
</dbReference>
<feature type="compositionally biased region" description="Polar residues" evidence="4">
    <location>
        <begin position="280"/>
        <end position="293"/>
    </location>
</feature>
<evidence type="ECO:0000256" key="3">
    <source>
        <dbReference type="ARBA" id="ARBA00023319"/>
    </source>
</evidence>